<protein>
    <submittedName>
        <fullName evidence="5">Amidohydrolase</fullName>
    </submittedName>
</protein>
<dbReference type="Gene3D" id="3.40.630.10">
    <property type="entry name" value="Zn peptidases"/>
    <property type="match status" value="1"/>
</dbReference>
<feature type="binding site" evidence="3">
    <location>
        <position position="173"/>
    </location>
    <ligand>
        <name>Mn(2+)</name>
        <dbReference type="ChEBI" id="CHEBI:29035"/>
        <label>1</label>
    </ligand>
</feature>
<feature type="domain" description="Peptidase M20 dimerisation" evidence="4">
    <location>
        <begin position="197"/>
        <end position="285"/>
    </location>
</feature>
<accession>A0A2M7G4H8</accession>
<proteinExistence type="inferred from homology"/>
<dbReference type="InterPro" id="IPR002933">
    <property type="entry name" value="Peptidase_M20"/>
</dbReference>
<dbReference type="Pfam" id="PF07687">
    <property type="entry name" value="M20_dimer"/>
    <property type="match status" value="1"/>
</dbReference>
<evidence type="ECO:0000313" key="6">
    <source>
        <dbReference type="Proteomes" id="UP000231019"/>
    </source>
</evidence>
<dbReference type="NCBIfam" id="TIGR01891">
    <property type="entry name" value="amidohydrolases"/>
    <property type="match status" value="1"/>
</dbReference>
<evidence type="ECO:0000256" key="2">
    <source>
        <dbReference type="ARBA" id="ARBA00022801"/>
    </source>
</evidence>
<evidence type="ECO:0000256" key="1">
    <source>
        <dbReference type="ARBA" id="ARBA00006153"/>
    </source>
</evidence>
<sequence>MTPEVYAELLQDALSLQTELSQWRRFLHQYPELSGDENGTAAFVAGKLEEMGVEGLQTHFAGTAAVIAEIRGAHAGPTVALRADMDALPILEKNEFDFASQNTGVMHACGHDAHTTVLLGAAQLLMQNRQHLHGVVRLIFQPAEEVMDQAGAAHLVQAGVLDSPAVAAIFGLHVYPDLPVGEVATRPGPMMASADIFEIQLHGKGTHASRPHQGIDTVLLAAEVISSLHHIVSRRIDPLHPAVLTIGRVEGGKADNVIPDRVVLGGTVRTLDPELQAQIPHLIEKTLWGLCEAYGGRFEMTYQKGTAPVHNHPEATEFCLSTLRTLLGDSAVRVLPEPSMGGEDFGEYLKGVPGTFFRLGVRNQEKGITAPLHSAYFNLDEGALPIGAAAMAALALQWLAQAPAAD</sequence>
<dbReference type="Pfam" id="PF01546">
    <property type="entry name" value="Peptidase_M20"/>
    <property type="match status" value="1"/>
</dbReference>
<dbReference type="EMBL" id="PFFQ01000034">
    <property type="protein sequence ID" value="PIW16813.1"/>
    <property type="molecule type" value="Genomic_DNA"/>
</dbReference>
<gene>
    <name evidence="5" type="ORF">COW36_11055</name>
</gene>
<organism evidence="5 6">
    <name type="scientific">bacterium (Candidatus Blackallbacteria) CG17_big_fil_post_rev_8_21_14_2_50_48_46</name>
    <dbReference type="NCBI Taxonomy" id="2014261"/>
    <lineage>
        <taxon>Bacteria</taxon>
        <taxon>Candidatus Blackallbacteria</taxon>
    </lineage>
</organism>
<evidence type="ECO:0000256" key="3">
    <source>
        <dbReference type="PIRSR" id="PIRSR005962-1"/>
    </source>
</evidence>
<evidence type="ECO:0000259" key="4">
    <source>
        <dbReference type="Pfam" id="PF07687"/>
    </source>
</evidence>
<feature type="binding site" evidence="3">
    <location>
        <position position="109"/>
    </location>
    <ligand>
        <name>Mn(2+)</name>
        <dbReference type="ChEBI" id="CHEBI:29035"/>
        <label>2</label>
    </ligand>
</feature>
<dbReference type="PIRSF" id="PIRSF005962">
    <property type="entry name" value="Pept_M20D_amidohydro"/>
    <property type="match status" value="1"/>
</dbReference>
<dbReference type="Proteomes" id="UP000231019">
    <property type="component" value="Unassembled WGS sequence"/>
</dbReference>
<dbReference type="Gene3D" id="3.30.70.360">
    <property type="match status" value="1"/>
</dbReference>
<evidence type="ECO:0000313" key="5">
    <source>
        <dbReference type="EMBL" id="PIW16813.1"/>
    </source>
</evidence>
<dbReference type="SUPFAM" id="SSF55031">
    <property type="entry name" value="Bacterial exopeptidase dimerisation domain"/>
    <property type="match status" value="1"/>
</dbReference>
<name>A0A2M7G4H8_9BACT</name>
<keyword evidence="3" id="KW-0464">Manganese</keyword>
<comment type="similarity">
    <text evidence="1">Belongs to the peptidase M20 family.</text>
</comment>
<dbReference type="GO" id="GO:0016787">
    <property type="term" value="F:hydrolase activity"/>
    <property type="evidence" value="ECO:0007669"/>
    <property type="project" value="UniProtKB-KW"/>
</dbReference>
<keyword evidence="3" id="KW-0479">Metal-binding</keyword>
<dbReference type="InterPro" id="IPR036264">
    <property type="entry name" value="Bact_exopeptidase_dim_dom"/>
</dbReference>
<reference evidence="5 6" key="1">
    <citation type="submission" date="2017-09" db="EMBL/GenBank/DDBJ databases">
        <title>Depth-based differentiation of microbial function through sediment-hosted aquifers and enrichment of novel symbionts in the deep terrestrial subsurface.</title>
        <authorList>
            <person name="Probst A.J."/>
            <person name="Ladd B."/>
            <person name="Jarett J.K."/>
            <person name="Geller-Mcgrath D.E."/>
            <person name="Sieber C.M."/>
            <person name="Emerson J.B."/>
            <person name="Anantharaman K."/>
            <person name="Thomas B.C."/>
            <person name="Malmstrom R."/>
            <person name="Stieglmeier M."/>
            <person name="Klingl A."/>
            <person name="Woyke T."/>
            <person name="Ryan C.M."/>
            <person name="Banfield J.F."/>
        </authorList>
    </citation>
    <scope>NUCLEOTIDE SEQUENCE [LARGE SCALE GENOMIC DNA]</scope>
    <source>
        <strain evidence="5">CG17_big_fil_post_rev_8_21_14_2_50_48_46</strain>
    </source>
</reference>
<dbReference type="SUPFAM" id="SSF53187">
    <property type="entry name" value="Zn-dependent exopeptidases"/>
    <property type="match status" value="1"/>
</dbReference>
<keyword evidence="2 5" id="KW-0378">Hydrolase</keyword>
<feature type="binding site" evidence="3">
    <location>
        <position position="373"/>
    </location>
    <ligand>
        <name>Mn(2+)</name>
        <dbReference type="ChEBI" id="CHEBI:29035"/>
        <label>2</label>
    </ligand>
</feature>
<dbReference type="GO" id="GO:0046872">
    <property type="term" value="F:metal ion binding"/>
    <property type="evidence" value="ECO:0007669"/>
    <property type="project" value="UniProtKB-KW"/>
</dbReference>
<comment type="caution">
    <text evidence="5">The sequence shown here is derived from an EMBL/GenBank/DDBJ whole genome shotgun (WGS) entry which is preliminary data.</text>
</comment>
<dbReference type="PANTHER" id="PTHR11014">
    <property type="entry name" value="PEPTIDASE M20 FAMILY MEMBER"/>
    <property type="match status" value="1"/>
</dbReference>
<feature type="binding site" evidence="3">
    <location>
        <position position="145"/>
    </location>
    <ligand>
        <name>Mn(2+)</name>
        <dbReference type="ChEBI" id="CHEBI:29035"/>
        <label>2</label>
    </ligand>
</feature>
<comment type="cofactor">
    <cofactor evidence="3">
        <name>Mn(2+)</name>
        <dbReference type="ChEBI" id="CHEBI:29035"/>
    </cofactor>
    <text evidence="3">The Mn(2+) ion enhances activity.</text>
</comment>
<feature type="binding site" evidence="3">
    <location>
        <position position="111"/>
    </location>
    <ligand>
        <name>Mn(2+)</name>
        <dbReference type="ChEBI" id="CHEBI:29035"/>
        <label>2</label>
    </ligand>
</feature>
<dbReference type="FunFam" id="3.30.70.360:FF:000014">
    <property type="entry name" value="N-acyl-L-amino acid amidohydrolase"/>
    <property type="match status" value="1"/>
</dbReference>
<dbReference type="AlphaFoldDB" id="A0A2M7G4H8"/>
<dbReference type="InterPro" id="IPR011650">
    <property type="entry name" value="Peptidase_M20_dimer"/>
</dbReference>
<dbReference type="InterPro" id="IPR017439">
    <property type="entry name" value="Amidohydrolase"/>
</dbReference>
<dbReference type="PANTHER" id="PTHR11014:SF63">
    <property type="entry name" value="METALLOPEPTIDASE, PUTATIVE (AFU_ORTHOLOGUE AFUA_6G09600)-RELATED"/>
    <property type="match status" value="1"/>
</dbReference>